<evidence type="ECO:0000256" key="7">
    <source>
        <dbReference type="ARBA" id="ARBA00023209"/>
    </source>
</evidence>
<dbReference type="PANTHER" id="PTHR12358">
    <property type="entry name" value="SPHINGOSINE KINASE"/>
    <property type="match status" value="1"/>
</dbReference>
<dbReference type="Gene3D" id="3.40.50.10330">
    <property type="entry name" value="Probable inorganic polyphosphate/atp-NAD kinase, domain 1"/>
    <property type="match status" value="1"/>
</dbReference>
<comment type="caution">
    <text evidence="10">The sequence shown here is derived from an EMBL/GenBank/DDBJ whole genome shotgun (WGS) entry which is preliminary data.</text>
</comment>
<evidence type="ECO:0000256" key="4">
    <source>
        <dbReference type="ARBA" id="ARBA00022741"/>
    </source>
</evidence>
<dbReference type="EMBL" id="JBFPJR010000008">
    <property type="protein sequence ID" value="MEX0427180.1"/>
    <property type="molecule type" value="Genomic_DNA"/>
</dbReference>
<feature type="domain" description="DAGKc" evidence="9">
    <location>
        <begin position="5"/>
        <end position="130"/>
    </location>
</feature>
<keyword evidence="5 10" id="KW-0418">Kinase</keyword>
<dbReference type="Pfam" id="PF00781">
    <property type="entry name" value="DAGK_cat"/>
    <property type="match status" value="1"/>
</dbReference>
<dbReference type="InterPro" id="IPR045540">
    <property type="entry name" value="YegS/DAGK_C"/>
</dbReference>
<dbReference type="SUPFAM" id="SSF111331">
    <property type="entry name" value="NAD kinase/diacylglycerol kinase-like"/>
    <property type="match status" value="1"/>
</dbReference>
<evidence type="ECO:0000256" key="3">
    <source>
        <dbReference type="ARBA" id="ARBA00022679"/>
    </source>
</evidence>
<dbReference type="Pfam" id="PF19279">
    <property type="entry name" value="YegS_C"/>
    <property type="match status" value="1"/>
</dbReference>
<reference evidence="10 11" key="1">
    <citation type="submission" date="2024-07" db="EMBL/GenBank/DDBJ databases">
        <authorList>
            <person name="Lee S."/>
            <person name="Kang M."/>
        </authorList>
    </citation>
    <scope>NUCLEOTIDE SEQUENCE [LARGE SCALE GENOMIC DNA]</scope>
    <source>
        <strain evidence="10 11">DS6</strain>
    </source>
</reference>
<dbReference type="InterPro" id="IPR017438">
    <property type="entry name" value="ATP-NAD_kinase_N"/>
</dbReference>
<keyword evidence="6" id="KW-0067">ATP-binding</keyword>
<dbReference type="SMART" id="SM00046">
    <property type="entry name" value="DAGKc"/>
    <property type="match status" value="1"/>
</dbReference>
<evidence type="ECO:0000313" key="11">
    <source>
        <dbReference type="Proteomes" id="UP001556631"/>
    </source>
</evidence>
<keyword evidence="3 10" id="KW-0808">Transferase</keyword>
<organism evidence="10 11">
    <name type="scientific">Nocardioides eburneus</name>
    <dbReference type="NCBI Taxonomy" id="3231482"/>
    <lineage>
        <taxon>Bacteria</taxon>
        <taxon>Bacillati</taxon>
        <taxon>Actinomycetota</taxon>
        <taxon>Actinomycetes</taxon>
        <taxon>Propionibacteriales</taxon>
        <taxon>Nocardioidaceae</taxon>
        <taxon>Nocardioides</taxon>
    </lineage>
</organism>
<keyword evidence="7" id="KW-0443">Lipid metabolism</keyword>
<dbReference type="Proteomes" id="UP001556631">
    <property type="component" value="Unassembled WGS sequence"/>
</dbReference>
<protein>
    <submittedName>
        <fullName evidence="10">Diacylglycerol kinase family protein</fullName>
        <ecNumber evidence="10">2.7.1.-</ecNumber>
    </submittedName>
</protein>
<dbReference type="InterPro" id="IPR016064">
    <property type="entry name" value="NAD/diacylglycerol_kinase_sf"/>
</dbReference>
<evidence type="ECO:0000256" key="2">
    <source>
        <dbReference type="ARBA" id="ARBA00005983"/>
    </source>
</evidence>
<dbReference type="GO" id="GO:0016301">
    <property type="term" value="F:kinase activity"/>
    <property type="evidence" value="ECO:0007669"/>
    <property type="project" value="UniProtKB-KW"/>
</dbReference>
<dbReference type="InterPro" id="IPR001206">
    <property type="entry name" value="Diacylglycerol_kinase_cat_dom"/>
</dbReference>
<evidence type="ECO:0000259" key="9">
    <source>
        <dbReference type="PROSITE" id="PS50146"/>
    </source>
</evidence>
<dbReference type="RefSeq" id="WP_367992316.1">
    <property type="nucleotide sequence ID" value="NZ_JBFPJR010000008.1"/>
</dbReference>
<dbReference type="EC" id="2.7.1.-" evidence="10"/>
<comment type="similarity">
    <text evidence="2">Belongs to the diacylglycerol/lipid kinase family.</text>
</comment>
<dbReference type="PROSITE" id="PS50146">
    <property type="entry name" value="DAGK"/>
    <property type="match status" value="1"/>
</dbReference>
<evidence type="ECO:0000256" key="1">
    <source>
        <dbReference type="ARBA" id="ARBA00001946"/>
    </source>
</evidence>
<evidence type="ECO:0000313" key="10">
    <source>
        <dbReference type="EMBL" id="MEX0427180.1"/>
    </source>
</evidence>
<keyword evidence="11" id="KW-1185">Reference proteome</keyword>
<dbReference type="Gene3D" id="2.60.200.40">
    <property type="match status" value="1"/>
</dbReference>
<proteinExistence type="inferred from homology"/>
<dbReference type="PANTHER" id="PTHR12358:SF54">
    <property type="entry name" value="SPHINGOSINE KINASE RELATED PROTEIN"/>
    <property type="match status" value="1"/>
</dbReference>
<gene>
    <name evidence="10" type="ORF">AB3X52_06065</name>
</gene>
<name>A0ABV3SYU6_9ACTN</name>
<dbReference type="InterPro" id="IPR050187">
    <property type="entry name" value="Lipid_Phosphate_FormReg"/>
</dbReference>
<comment type="cofactor">
    <cofactor evidence="1">
        <name>Mg(2+)</name>
        <dbReference type="ChEBI" id="CHEBI:18420"/>
    </cofactor>
</comment>
<sequence>MARRCDQVTYLVVTNPGTDEVALDRAITTLRAAGDVRRAVTSSADELDAALDGRRGATVVVAGGDGTMHAVIAALHRRGELGEVTVGLVPLGTGNDFARGNGIPLDPAAAARVVQAGHSRAMDLLVDDRGEVVVNSVHVGAGSEAARRAERWKERLGRVGYPIGAALTALRPPTLRLRVEVDGDVVGTPDHRVLQVAVGNGPQVGGGTPLVPEAEPHDGRLDVIVSRPVGALAMAAYAVDLVRGRHHRRRDVQDLRGREVTVAGEAFWCSADGETYGPVRQRTWRLEPAAYALLVPATA</sequence>
<evidence type="ECO:0000256" key="5">
    <source>
        <dbReference type="ARBA" id="ARBA00022777"/>
    </source>
</evidence>
<evidence type="ECO:0000256" key="6">
    <source>
        <dbReference type="ARBA" id="ARBA00022840"/>
    </source>
</evidence>
<evidence type="ECO:0000256" key="8">
    <source>
        <dbReference type="ARBA" id="ARBA00023264"/>
    </source>
</evidence>
<keyword evidence="8" id="KW-1208">Phospholipid metabolism</keyword>
<keyword evidence="7" id="KW-0444">Lipid biosynthesis</keyword>
<keyword evidence="4" id="KW-0547">Nucleotide-binding</keyword>
<keyword evidence="7" id="KW-0594">Phospholipid biosynthesis</keyword>
<accession>A0ABV3SYU6</accession>